<keyword evidence="1" id="KW-1133">Transmembrane helix</keyword>
<evidence type="ECO:0000313" key="2">
    <source>
        <dbReference type="EMBL" id="GFA12483.1"/>
    </source>
</evidence>
<feature type="non-terminal residue" evidence="2">
    <location>
        <position position="1"/>
    </location>
</feature>
<dbReference type="AlphaFoldDB" id="A0A699J576"/>
<evidence type="ECO:0000256" key="1">
    <source>
        <dbReference type="SAM" id="Phobius"/>
    </source>
</evidence>
<reference evidence="2" key="1">
    <citation type="journal article" date="2019" name="Sci. Rep.">
        <title>Draft genome of Tanacetum cinerariifolium, the natural source of mosquito coil.</title>
        <authorList>
            <person name="Yamashiro T."/>
            <person name="Shiraishi A."/>
            <person name="Satake H."/>
            <person name="Nakayama K."/>
        </authorList>
    </citation>
    <scope>NUCLEOTIDE SEQUENCE</scope>
</reference>
<accession>A0A699J576</accession>
<gene>
    <name evidence="2" type="ORF">Tci_584455</name>
</gene>
<feature type="transmembrane region" description="Helical" evidence="1">
    <location>
        <begin position="102"/>
        <end position="122"/>
    </location>
</feature>
<name>A0A699J576_TANCI</name>
<keyword evidence="1" id="KW-0812">Transmembrane</keyword>
<comment type="caution">
    <text evidence="2">The sequence shown here is derived from an EMBL/GenBank/DDBJ whole genome shotgun (WGS) entry which is preliminary data.</text>
</comment>
<proteinExistence type="predicted"/>
<organism evidence="2">
    <name type="scientific">Tanacetum cinerariifolium</name>
    <name type="common">Dalmatian daisy</name>
    <name type="synonym">Chrysanthemum cinerariifolium</name>
    <dbReference type="NCBI Taxonomy" id="118510"/>
    <lineage>
        <taxon>Eukaryota</taxon>
        <taxon>Viridiplantae</taxon>
        <taxon>Streptophyta</taxon>
        <taxon>Embryophyta</taxon>
        <taxon>Tracheophyta</taxon>
        <taxon>Spermatophyta</taxon>
        <taxon>Magnoliopsida</taxon>
        <taxon>eudicotyledons</taxon>
        <taxon>Gunneridae</taxon>
        <taxon>Pentapetalae</taxon>
        <taxon>asterids</taxon>
        <taxon>campanulids</taxon>
        <taxon>Asterales</taxon>
        <taxon>Asteraceae</taxon>
        <taxon>Asteroideae</taxon>
        <taxon>Anthemideae</taxon>
        <taxon>Anthemidinae</taxon>
        <taxon>Tanacetum</taxon>
    </lineage>
</organism>
<dbReference type="EMBL" id="BKCJ010372668">
    <property type="protein sequence ID" value="GFA12483.1"/>
    <property type="molecule type" value="Genomic_DNA"/>
</dbReference>
<sequence>DNDYDSERDIFIFKDLPSSDTLSIPEIESFHFDIPLFSRPPAKPPDAFYYMPDDDSWKEHSFLGCSSVPFLSLLISSSMGESGQAQRPKTSASWEATHAYQYFRFFFLIGYATVCYVLVYVYGNPFVYSCLFCCD</sequence>
<protein>
    <submittedName>
        <fullName evidence="2">Uncharacterized protein</fullName>
    </submittedName>
</protein>
<keyword evidence="1" id="KW-0472">Membrane</keyword>